<dbReference type="InterPro" id="IPR027417">
    <property type="entry name" value="P-loop_NTPase"/>
</dbReference>
<accession>A0A9D4NX83</accession>
<dbReference type="EMBL" id="SDOV01000007">
    <property type="protein sequence ID" value="KAH7639627.1"/>
    <property type="molecule type" value="Genomic_DNA"/>
</dbReference>
<dbReference type="Proteomes" id="UP000828236">
    <property type="component" value="Unassembled WGS sequence"/>
</dbReference>
<reference evidence="1" key="1">
    <citation type="submission" date="2020-06" db="EMBL/GenBank/DDBJ databases">
        <authorList>
            <person name="Ji K."/>
            <person name="Li J."/>
        </authorList>
    </citation>
    <scope>NUCLEOTIDE SEQUENCE</scope>
    <source>
        <strain evidence="1">JKM2019</strain>
        <tissue evidence="1">Whole body</tissue>
    </source>
</reference>
<proteinExistence type="predicted"/>
<protein>
    <submittedName>
        <fullName evidence="1">Gtp-binding protein-like protein 2</fullName>
    </submittedName>
</protein>
<reference evidence="1" key="2">
    <citation type="journal article" date="2021" name="World Allergy Organ. J.">
        <title>Chromosome-level assembly of Dermatophagoides farinae genome and transcriptome reveals two novel allergens Der f 37 and Der f 39.</title>
        <authorList>
            <person name="Chen J."/>
            <person name="Cai Z."/>
            <person name="Fan D."/>
            <person name="Hu J."/>
            <person name="Hou Y."/>
            <person name="He Y."/>
            <person name="Zhang Z."/>
            <person name="Zhao Z."/>
            <person name="Gao P."/>
            <person name="Hu W."/>
            <person name="Sun J."/>
            <person name="Li J."/>
            <person name="Ji K."/>
        </authorList>
    </citation>
    <scope>NUCLEOTIDE SEQUENCE</scope>
    <source>
        <strain evidence="1">JKM2019</strain>
    </source>
</reference>
<dbReference type="SUPFAM" id="SSF52540">
    <property type="entry name" value="P-loop containing nucleoside triphosphate hydrolases"/>
    <property type="match status" value="1"/>
</dbReference>
<evidence type="ECO:0000313" key="1">
    <source>
        <dbReference type="EMBL" id="KAH7639627.1"/>
    </source>
</evidence>
<dbReference type="Gene3D" id="3.40.50.300">
    <property type="entry name" value="P-loop containing nucleotide triphosphate hydrolases"/>
    <property type="match status" value="1"/>
</dbReference>
<organism evidence="1">
    <name type="scientific">Dermatophagoides farinae</name>
    <name type="common">American house dust mite</name>
    <dbReference type="NCBI Taxonomy" id="6954"/>
    <lineage>
        <taxon>Eukaryota</taxon>
        <taxon>Metazoa</taxon>
        <taxon>Ecdysozoa</taxon>
        <taxon>Arthropoda</taxon>
        <taxon>Chelicerata</taxon>
        <taxon>Arachnida</taxon>
        <taxon>Acari</taxon>
        <taxon>Acariformes</taxon>
        <taxon>Sarcoptiformes</taxon>
        <taxon>Astigmata</taxon>
        <taxon>Psoroptidia</taxon>
        <taxon>Analgoidea</taxon>
        <taxon>Pyroglyphidae</taxon>
        <taxon>Dermatophagoidinae</taxon>
        <taxon>Dermatophagoides</taxon>
    </lineage>
</organism>
<sequence length="180" mass="20719">MKNTVSQMSQSPLYHRITQKILVIGPSGCGKTSLIESILSCTNCPYQYHRQQSLENNCENNEITATNKNNNTNTTVNNNIIKQCCYSQTVQFREIEIQLKVFERTCNGQLDRSTIQPYYHSLDAIIGVYDWTNYQQSFHQMRDALDSILALYNNDDDQQQRPTVFVLGNITVVIINKIEN</sequence>
<comment type="caution">
    <text evidence="1">The sequence shown here is derived from an EMBL/GenBank/DDBJ whole genome shotgun (WGS) entry which is preliminary data.</text>
</comment>
<name>A0A9D4NX83_DERFA</name>
<dbReference type="AlphaFoldDB" id="A0A9D4NX83"/>
<gene>
    <name evidence="1" type="ORF">HUG17_3660</name>
</gene>